<sequence length="56" mass="6108">MKDICRTLTDSSRESKFTLVASVVAIVRLEKIVTARQSFARVTRSTQIAPLVVSGA</sequence>
<dbReference type="AlphaFoldDB" id="A3ZV97"/>
<organism evidence="1 2">
    <name type="scientific">Blastopirellula marina DSM 3645</name>
    <dbReference type="NCBI Taxonomy" id="314230"/>
    <lineage>
        <taxon>Bacteria</taxon>
        <taxon>Pseudomonadati</taxon>
        <taxon>Planctomycetota</taxon>
        <taxon>Planctomycetia</taxon>
        <taxon>Pirellulales</taxon>
        <taxon>Pirellulaceae</taxon>
        <taxon>Blastopirellula</taxon>
    </lineage>
</organism>
<protein>
    <submittedName>
        <fullName evidence="1">Uncharacterized protein</fullName>
    </submittedName>
</protein>
<evidence type="ECO:0000313" key="2">
    <source>
        <dbReference type="Proteomes" id="UP000004358"/>
    </source>
</evidence>
<accession>A3ZV97</accession>
<dbReference type="Proteomes" id="UP000004358">
    <property type="component" value="Unassembled WGS sequence"/>
</dbReference>
<gene>
    <name evidence="1" type="ORF">DSM3645_02168</name>
</gene>
<reference evidence="1 2" key="1">
    <citation type="submission" date="2006-02" db="EMBL/GenBank/DDBJ databases">
        <authorList>
            <person name="Amann R."/>
            <person name="Ferriera S."/>
            <person name="Johnson J."/>
            <person name="Kravitz S."/>
            <person name="Halpern A."/>
            <person name="Remington K."/>
            <person name="Beeson K."/>
            <person name="Tran B."/>
            <person name="Rogers Y.-H."/>
            <person name="Friedman R."/>
            <person name="Venter J.C."/>
        </authorList>
    </citation>
    <scope>NUCLEOTIDE SEQUENCE [LARGE SCALE GENOMIC DNA]</scope>
    <source>
        <strain evidence="1 2">DSM 3645</strain>
    </source>
</reference>
<comment type="caution">
    <text evidence="1">The sequence shown here is derived from an EMBL/GenBank/DDBJ whole genome shotgun (WGS) entry which is preliminary data.</text>
</comment>
<dbReference type="EMBL" id="AANZ01000014">
    <property type="protein sequence ID" value="EAQ79243.1"/>
    <property type="molecule type" value="Genomic_DNA"/>
</dbReference>
<name>A3ZV97_9BACT</name>
<dbReference type="HOGENOM" id="CLU_3005007_0_0_0"/>
<proteinExistence type="predicted"/>
<evidence type="ECO:0000313" key="1">
    <source>
        <dbReference type="EMBL" id="EAQ79243.1"/>
    </source>
</evidence>